<organism evidence="1 2">
    <name type="scientific">Penicillium steckii</name>
    <dbReference type="NCBI Taxonomy" id="303698"/>
    <lineage>
        <taxon>Eukaryota</taxon>
        <taxon>Fungi</taxon>
        <taxon>Dikarya</taxon>
        <taxon>Ascomycota</taxon>
        <taxon>Pezizomycotina</taxon>
        <taxon>Eurotiomycetes</taxon>
        <taxon>Eurotiomycetidae</taxon>
        <taxon>Eurotiales</taxon>
        <taxon>Aspergillaceae</taxon>
        <taxon>Penicillium</taxon>
    </lineage>
</organism>
<sequence>MHHPADNIPWHLIASNLHWAPGKLAPQIRALNLPEIPGKLKEEDGCPCGVTNLHLNSSLSESSELDLFAHAFTKAVSDASRLKRSQYPKNYSPLDRNDVLLGEDLFQKVNSLLFQEVKGGPRLPFEQRTASAFLHAPEYEEDDASEFTATAKIGFLSLEVVKMLLMLGELGPILQVCALPHEGLSGWYCVSSRKPGTGPYEIGWDTVQYNALVVYVALNVALCFPQIYDPKAGRTDETDYRHTAFYQYMLRNVTRPIYPSKATPYPHQQFFGSPRDHFGENFESLRNISRKNWLHQTKNVHGAGHYGLLSFNEFLDLEGPLLEPYLPSKTDVESVKRLLFSNKLGLPFELVLMIMDFADYKAERVLEVPHDPLRPTNRAALDEYLDQWWQIIVGCNIINDELGMDRTDWPGELRWVMNDLFRLVPGQYQRKTLTGMECTGL</sequence>
<proteinExistence type="predicted"/>
<comment type="caution">
    <text evidence="1">The sequence shown here is derived from an EMBL/GenBank/DDBJ whole genome shotgun (WGS) entry which is preliminary data.</text>
</comment>
<dbReference type="AlphaFoldDB" id="A0A1V6TM77"/>
<keyword evidence="2" id="KW-1185">Reference proteome</keyword>
<evidence type="ECO:0000313" key="1">
    <source>
        <dbReference type="EMBL" id="OQE26683.1"/>
    </source>
</evidence>
<name>A0A1V6TM77_9EURO</name>
<reference evidence="2" key="1">
    <citation type="journal article" date="2017" name="Nat. Microbiol.">
        <title>Global analysis of biosynthetic gene clusters reveals vast potential of secondary metabolite production in Penicillium species.</title>
        <authorList>
            <person name="Nielsen J.C."/>
            <person name="Grijseels S."/>
            <person name="Prigent S."/>
            <person name="Ji B."/>
            <person name="Dainat J."/>
            <person name="Nielsen K.F."/>
            <person name="Frisvad J.C."/>
            <person name="Workman M."/>
            <person name="Nielsen J."/>
        </authorList>
    </citation>
    <scope>NUCLEOTIDE SEQUENCE [LARGE SCALE GENOMIC DNA]</scope>
    <source>
        <strain evidence="2">IBT 24891</strain>
    </source>
</reference>
<dbReference type="EMBL" id="MLKD01000005">
    <property type="protein sequence ID" value="OQE26683.1"/>
    <property type="molecule type" value="Genomic_DNA"/>
</dbReference>
<accession>A0A1V6TM77</accession>
<gene>
    <name evidence="1" type="ORF">PENSTE_c005G08307</name>
</gene>
<dbReference type="Proteomes" id="UP000191285">
    <property type="component" value="Unassembled WGS sequence"/>
</dbReference>
<protein>
    <submittedName>
        <fullName evidence="1">Uncharacterized protein</fullName>
    </submittedName>
</protein>
<dbReference type="OrthoDB" id="3204049at2759"/>
<evidence type="ECO:0000313" key="2">
    <source>
        <dbReference type="Proteomes" id="UP000191285"/>
    </source>
</evidence>